<dbReference type="GO" id="GO:0005524">
    <property type="term" value="F:ATP binding"/>
    <property type="evidence" value="ECO:0007669"/>
    <property type="project" value="UniProtKB-KW"/>
</dbReference>
<dbReference type="SUPFAM" id="SSF56112">
    <property type="entry name" value="Protein kinase-like (PK-like)"/>
    <property type="match status" value="1"/>
</dbReference>
<dbReference type="AlphaFoldDB" id="A0A3Q7IGP5"/>
<evidence type="ECO:0000256" key="3">
    <source>
        <dbReference type="ARBA" id="ARBA00022741"/>
    </source>
</evidence>
<keyword evidence="8" id="KW-1185">Reference proteome</keyword>
<evidence type="ECO:0000256" key="2">
    <source>
        <dbReference type="ARBA" id="ARBA00022679"/>
    </source>
</evidence>
<organism evidence="7">
    <name type="scientific">Solanum lycopersicum</name>
    <name type="common">Tomato</name>
    <name type="synonym">Lycopersicon esculentum</name>
    <dbReference type="NCBI Taxonomy" id="4081"/>
    <lineage>
        <taxon>Eukaryota</taxon>
        <taxon>Viridiplantae</taxon>
        <taxon>Streptophyta</taxon>
        <taxon>Embryophyta</taxon>
        <taxon>Tracheophyta</taxon>
        <taxon>Spermatophyta</taxon>
        <taxon>Magnoliopsida</taxon>
        <taxon>eudicotyledons</taxon>
        <taxon>Gunneridae</taxon>
        <taxon>Pentapetalae</taxon>
        <taxon>asterids</taxon>
        <taxon>lamiids</taxon>
        <taxon>Solanales</taxon>
        <taxon>Solanaceae</taxon>
        <taxon>Solanoideae</taxon>
        <taxon>Solaneae</taxon>
        <taxon>Solanum</taxon>
        <taxon>Solanum subgen. Lycopersicon</taxon>
    </lineage>
</organism>
<evidence type="ECO:0000313" key="8">
    <source>
        <dbReference type="Proteomes" id="UP000004994"/>
    </source>
</evidence>
<keyword evidence="3" id="KW-0547">Nucleotide-binding</keyword>
<protein>
    <recommendedName>
        <fullName evidence="9">Serine-threonine/tyrosine-protein kinase catalytic domain-containing protein</fullName>
    </recommendedName>
</protein>
<keyword evidence="6" id="KW-1133">Transmembrane helix</keyword>
<dbReference type="Gene3D" id="3.30.200.20">
    <property type="entry name" value="Phosphorylase Kinase, domain 1"/>
    <property type="match status" value="1"/>
</dbReference>
<evidence type="ECO:0008006" key="9">
    <source>
        <dbReference type="Google" id="ProtNLM"/>
    </source>
</evidence>
<dbReference type="InterPro" id="IPR011009">
    <property type="entry name" value="Kinase-like_dom_sf"/>
</dbReference>
<evidence type="ECO:0000313" key="7">
    <source>
        <dbReference type="EnsemblPlants" id="Solyc10g052830.1.1.1"/>
    </source>
</evidence>
<keyword evidence="4" id="KW-0418">Kinase</keyword>
<dbReference type="Gramene" id="Solyc10g052830.1.1">
    <property type="protein sequence ID" value="Solyc10g052830.1.1.1"/>
    <property type="gene ID" value="Solyc10g052830.1"/>
</dbReference>
<dbReference type="STRING" id="4081.A0A3Q7IGP5"/>
<reference evidence="7" key="2">
    <citation type="submission" date="2019-01" db="UniProtKB">
        <authorList>
            <consortium name="EnsemblPlants"/>
        </authorList>
    </citation>
    <scope>IDENTIFICATION</scope>
    <source>
        <strain evidence="7">cv. Heinz 1706</strain>
    </source>
</reference>
<proteinExistence type="predicted"/>
<keyword evidence="6" id="KW-0812">Transmembrane</keyword>
<dbReference type="PANTHER" id="PTHR27002">
    <property type="entry name" value="RECEPTOR-LIKE SERINE/THREONINE-PROTEIN KINASE SD1-8"/>
    <property type="match status" value="1"/>
</dbReference>
<keyword evidence="2" id="KW-0808">Transferase</keyword>
<keyword evidence="1" id="KW-0723">Serine/threonine-protein kinase</keyword>
<reference evidence="7" key="1">
    <citation type="journal article" date="2012" name="Nature">
        <title>The tomato genome sequence provides insights into fleshy fruit evolution.</title>
        <authorList>
            <consortium name="Tomato Genome Consortium"/>
        </authorList>
    </citation>
    <scope>NUCLEOTIDE SEQUENCE [LARGE SCALE GENOMIC DNA]</scope>
    <source>
        <strain evidence="7">cv. Heinz 1706</strain>
    </source>
</reference>
<evidence type="ECO:0000256" key="1">
    <source>
        <dbReference type="ARBA" id="ARBA00022527"/>
    </source>
</evidence>
<feature type="transmembrane region" description="Helical" evidence="6">
    <location>
        <begin position="53"/>
        <end position="75"/>
    </location>
</feature>
<accession>A0A3Q7IGP5</accession>
<keyword evidence="6" id="KW-0472">Membrane</keyword>
<dbReference type="PANTHER" id="PTHR27002:SF1097">
    <property type="entry name" value="RECEPTOR-LIKE SERINE_THREONINE-PROTEIN KINASE"/>
    <property type="match status" value="1"/>
</dbReference>
<evidence type="ECO:0000256" key="5">
    <source>
        <dbReference type="ARBA" id="ARBA00022840"/>
    </source>
</evidence>
<dbReference type="EnsemblPlants" id="Solyc10g052830.1.1">
    <property type="protein sequence ID" value="Solyc10g052830.1.1.1"/>
    <property type="gene ID" value="Solyc10g052830.1"/>
</dbReference>
<name>A0A3Q7IGP5_SOLLC</name>
<dbReference type="PaxDb" id="4081-Solyc10g052830.1.1"/>
<evidence type="ECO:0000256" key="6">
    <source>
        <dbReference type="SAM" id="Phobius"/>
    </source>
</evidence>
<keyword evidence="5" id="KW-0067">ATP-binding</keyword>
<dbReference type="GO" id="GO:0004674">
    <property type="term" value="F:protein serine/threonine kinase activity"/>
    <property type="evidence" value="ECO:0007669"/>
    <property type="project" value="UniProtKB-KW"/>
</dbReference>
<dbReference type="Proteomes" id="UP000004994">
    <property type="component" value="Chromosome 10"/>
</dbReference>
<sequence>MTWRQEFTVFDNEVKLIAKLQHRNLTKLLGYCINGAEKFLVYEFRSNNSPHKVIFGMKSYVTFFLFTIVPVVLILKRKKFGSIRLKLSNYFLYLSRSYRKGYSNIANTLCKTENWLQFFSSAEI</sequence>
<dbReference type="InParanoid" id="A0A3Q7IGP5"/>
<evidence type="ECO:0000256" key="4">
    <source>
        <dbReference type="ARBA" id="ARBA00022777"/>
    </source>
</evidence>